<dbReference type="InterPro" id="IPR036156">
    <property type="entry name" value="Beta-gal/glucu_dom_sf"/>
</dbReference>
<feature type="domain" description="Glycoside hydrolase family 2 immunoglobulin-like beta-sandwich" evidence="6">
    <location>
        <begin position="175"/>
        <end position="266"/>
    </location>
</feature>
<dbReference type="EC" id="3.2.1.31" evidence="2"/>
<dbReference type="InterPro" id="IPR017853">
    <property type="entry name" value="GH"/>
</dbReference>
<dbReference type="InterPro" id="IPR006102">
    <property type="entry name" value="Ig-like_GH2"/>
</dbReference>
<gene>
    <name evidence="9" type="ORF">DTK66_06340</name>
</gene>
<name>A0ABR8P7P5_9LACO</name>
<keyword evidence="10" id="KW-1185">Reference proteome</keyword>
<evidence type="ECO:0000313" key="10">
    <source>
        <dbReference type="Proteomes" id="UP000704341"/>
    </source>
</evidence>
<dbReference type="Gene3D" id="2.60.120.260">
    <property type="entry name" value="Galactose-binding domain-like"/>
    <property type="match status" value="1"/>
</dbReference>
<evidence type="ECO:0000256" key="3">
    <source>
        <dbReference type="ARBA" id="ARBA00016205"/>
    </source>
</evidence>
<dbReference type="Pfam" id="PF02836">
    <property type="entry name" value="Glyco_hydro_2_C"/>
    <property type="match status" value="1"/>
</dbReference>
<evidence type="ECO:0000259" key="6">
    <source>
        <dbReference type="Pfam" id="PF00703"/>
    </source>
</evidence>
<reference evidence="9 10" key="1">
    <citation type="submission" date="2018-07" db="EMBL/GenBank/DDBJ databases">
        <title>Phylogenomic Insights into understanding Host Adaptation of Lactobacillus reuteri by a novel species, Lactobacillus spp. M31.</title>
        <authorList>
            <person name="Sharma S."/>
            <person name="Patil P."/>
            <person name="Korpole S."/>
            <person name="Patil P.B."/>
        </authorList>
    </citation>
    <scope>NUCLEOTIDE SEQUENCE [LARGE SCALE GENOMIC DNA]</scope>
    <source>
        <strain evidence="9 10">M31</strain>
    </source>
</reference>
<dbReference type="Pfam" id="PF02837">
    <property type="entry name" value="Glyco_hydro_2_N"/>
    <property type="match status" value="1"/>
</dbReference>
<dbReference type="InterPro" id="IPR006101">
    <property type="entry name" value="Glyco_hydro_2"/>
</dbReference>
<dbReference type="NCBIfam" id="NF007538">
    <property type="entry name" value="PRK10150.1"/>
    <property type="match status" value="1"/>
</dbReference>
<dbReference type="GO" id="GO:0004566">
    <property type="term" value="F:beta-glucuronidase activity"/>
    <property type="evidence" value="ECO:0007669"/>
    <property type="project" value="UniProtKB-EC"/>
</dbReference>
<evidence type="ECO:0000256" key="4">
    <source>
        <dbReference type="ARBA" id="ARBA00022801"/>
    </source>
</evidence>
<dbReference type="InterPro" id="IPR013783">
    <property type="entry name" value="Ig-like_fold"/>
</dbReference>
<dbReference type="SUPFAM" id="SSF49303">
    <property type="entry name" value="beta-Galactosidase/glucuronidase domain"/>
    <property type="match status" value="1"/>
</dbReference>
<dbReference type="Pfam" id="PF00703">
    <property type="entry name" value="Glyco_hydro_2"/>
    <property type="match status" value="1"/>
</dbReference>
<evidence type="ECO:0000259" key="8">
    <source>
        <dbReference type="Pfam" id="PF02837"/>
    </source>
</evidence>
<keyword evidence="5 9" id="KW-0326">Glycosidase</keyword>
<dbReference type="InterPro" id="IPR006103">
    <property type="entry name" value="Glyco_hydro_2_cat"/>
</dbReference>
<dbReference type="PRINTS" id="PR00132">
    <property type="entry name" value="GLHYDRLASE2"/>
</dbReference>
<sequence length="584" mass="66910">MLYPKQTVTRTLEDFSGLWKFKVEKGKVDPATQLTNPQLVAVPASFNDQVFNKKVRNHVGYFWYETTFNIPNEQAVKRNVLHFGAVTQNCEVYVNGQLVGSHIGGYTPFEFEISSYIKAGRNDLKLRVNNLLDNTTIPSAHQESVDGHIKQQNRFDFFNYAGINRPVKLYTTALTYIDDVHINYKVTDNQTTVSPAIKINGDYDRVQLTILDEDDQEVASGNEHGQLIIAATHRWQPLAAYLYRLNINVYNKGNLVDSYTKEFGVRTIKVKDHQIFINDQPFYFQGFGWHEDSLAHGGGLNLPQVVMDLNIMKSMGANSFRTSHYPYAEETMRLADHLGFVVIDEVPAVGLYESFAVTLDNNVHAGKTWEDLHPAKNHKAALAEMIDRDCDHPSVIMWSLANEPASQEKGAHEYFRRIVEYAKKLDPQRRPVTIVNIMAADADKDLVGDLVDVICLNRYYGWYIDFGDLSKAQADLTAELKKWHQKFPDKPIIFTEFGADTIAGMHSAQREPYSEEYQVDYYKANFAIFDKFDFVQGEQLWNFADFVTEPGMIRIGGENRKGIFTRNRLPKEIVQSLKQRWLKK</sequence>
<evidence type="ECO:0000259" key="7">
    <source>
        <dbReference type="Pfam" id="PF02836"/>
    </source>
</evidence>
<evidence type="ECO:0000313" key="9">
    <source>
        <dbReference type="EMBL" id="MBD5806731.1"/>
    </source>
</evidence>
<accession>A0ABR8P7P5</accession>
<organism evidence="9 10">
    <name type="scientific">Limosilactobacillus walteri</name>
    <dbReference type="NCBI Taxonomy" id="2268022"/>
    <lineage>
        <taxon>Bacteria</taxon>
        <taxon>Bacillati</taxon>
        <taxon>Bacillota</taxon>
        <taxon>Bacilli</taxon>
        <taxon>Lactobacillales</taxon>
        <taxon>Lactobacillaceae</taxon>
        <taxon>Limosilactobacillus</taxon>
    </lineage>
</organism>
<evidence type="ECO:0000256" key="1">
    <source>
        <dbReference type="ARBA" id="ARBA00007401"/>
    </source>
</evidence>
<dbReference type="Proteomes" id="UP000704341">
    <property type="component" value="Unassembled WGS sequence"/>
</dbReference>
<dbReference type="EMBL" id="QORN01000021">
    <property type="protein sequence ID" value="MBD5806731.1"/>
    <property type="molecule type" value="Genomic_DNA"/>
</dbReference>
<keyword evidence="4 9" id="KW-0378">Hydrolase</keyword>
<dbReference type="RefSeq" id="WP_191668129.1">
    <property type="nucleotide sequence ID" value="NZ_QORN01000021.1"/>
</dbReference>
<dbReference type="Gene3D" id="2.60.40.10">
    <property type="entry name" value="Immunoglobulins"/>
    <property type="match status" value="1"/>
</dbReference>
<dbReference type="InterPro" id="IPR006104">
    <property type="entry name" value="Glyco_hydro_2_N"/>
</dbReference>
<evidence type="ECO:0000256" key="5">
    <source>
        <dbReference type="ARBA" id="ARBA00023295"/>
    </source>
</evidence>
<comment type="caution">
    <text evidence="9">The sequence shown here is derived from an EMBL/GenBank/DDBJ whole genome shotgun (WGS) entry which is preliminary data.</text>
</comment>
<dbReference type="PANTHER" id="PTHR10066">
    <property type="entry name" value="BETA-GLUCURONIDASE"/>
    <property type="match status" value="1"/>
</dbReference>
<proteinExistence type="inferred from homology"/>
<comment type="similarity">
    <text evidence="1">Belongs to the glycosyl hydrolase 2 family.</text>
</comment>
<dbReference type="SUPFAM" id="SSF51445">
    <property type="entry name" value="(Trans)glycosidases"/>
    <property type="match status" value="1"/>
</dbReference>
<evidence type="ECO:0000256" key="2">
    <source>
        <dbReference type="ARBA" id="ARBA00012761"/>
    </source>
</evidence>
<dbReference type="InterPro" id="IPR008979">
    <property type="entry name" value="Galactose-bd-like_sf"/>
</dbReference>
<protein>
    <recommendedName>
        <fullName evidence="3">Beta-glucuronidase</fullName>
        <ecNumber evidence="2">3.2.1.31</ecNumber>
    </recommendedName>
</protein>
<dbReference type="PANTHER" id="PTHR10066:SF67">
    <property type="entry name" value="BETA-GLUCURONIDASE"/>
    <property type="match status" value="1"/>
</dbReference>
<dbReference type="Gene3D" id="3.20.20.80">
    <property type="entry name" value="Glycosidases"/>
    <property type="match status" value="1"/>
</dbReference>
<feature type="domain" description="Glycosyl hydrolases family 2 sugar binding" evidence="8">
    <location>
        <begin position="13"/>
        <end position="172"/>
    </location>
</feature>
<feature type="domain" description="Glycoside hydrolase family 2 catalytic" evidence="7">
    <location>
        <begin position="268"/>
        <end position="582"/>
    </location>
</feature>
<dbReference type="SUPFAM" id="SSF49785">
    <property type="entry name" value="Galactose-binding domain-like"/>
    <property type="match status" value="1"/>
</dbReference>